<proteinExistence type="predicted"/>
<evidence type="ECO:0000313" key="3">
    <source>
        <dbReference type="Proteomes" id="UP000235803"/>
    </source>
</evidence>
<organism evidence="2 3">
    <name type="scientific">Billgrantia endophytica</name>
    <dbReference type="NCBI Taxonomy" id="2033802"/>
    <lineage>
        <taxon>Bacteria</taxon>
        <taxon>Pseudomonadati</taxon>
        <taxon>Pseudomonadota</taxon>
        <taxon>Gammaproteobacteria</taxon>
        <taxon>Oceanospirillales</taxon>
        <taxon>Halomonadaceae</taxon>
        <taxon>Billgrantia</taxon>
    </lineage>
</organism>
<dbReference type="AlphaFoldDB" id="A0A2N7U1H4"/>
<name>A0A2N7U1H4_9GAMM</name>
<keyword evidence="1" id="KW-0472">Membrane</keyword>
<dbReference type="EMBL" id="PNRF01000028">
    <property type="protein sequence ID" value="PMR74287.1"/>
    <property type="molecule type" value="Genomic_DNA"/>
</dbReference>
<evidence type="ECO:0000313" key="2">
    <source>
        <dbReference type="EMBL" id="PMR74287.1"/>
    </source>
</evidence>
<keyword evidence="1" id="KW-1133">Transmembrane helix</keyword>
<dbReference type="Pfam" id="PF07963">
    <property type="entry name" value="N_methyl"/>
    <property type="match status" value="1"/>
</dbReference>
<dbReference type="PROSITE" id="PS00409">
    <property type="entry name" value="PROKAR_NTER_METHYL"/>
    <property type="match status" value="1"/>
</dbReference>
<evidence type="ECO:0008006" key="4">
    <source>
        <dbReference type="Google" id="ProtNLM"/>
    </source>
</evidence>
<reference evidence="2 3" key="1">
    <citation type="submission" date="2018-01" db="EMBL/GenBank/DDBJ databases">
        <title>Halomonas endophytica sp. nov., isolated from storage liquid in the stems of Populus euphratica.</title>
        <authorList>
            <person name="Chen C."/>
        </authorList>
    </citation>
    <scope>NUCLEOTIDE SEQUENCE [LARGE SCALE GENOMIC DNA]</scope>
    <source>
        <strain evidence="2 3">MC28</strain>
    </source>
</reference>
<feature type="transmembrane region" description="Helical" evidence="1">
    <location>
        <begin position="21"/>
        <end position="43"/>
    </location>
</feature>
<dbReference type="OrthoDB" id="5296662at2"/>
<keyword evidence="1" id="KW-0812">Transmembrane</keyword>
<keyword evidence="3" id="KW-1185">Reference proteome</keyword>
<evidence type="ECO:0000256" key="1">
    <source>
        <dbReference type="SAM" id="Phobius"/>
    </source>
</evidence>
<dbReference type="Proteomes" id="UP000235803">
    <property type="component" value="Unassembled WGS sequence"/>
</dbReference>
<dbReference type="InterPro" id="IPR012902">
    <property type="entry name" value="N_methyl_site"/>
</dbReference>
<dbReference type="NCBIfam" id="TIGR02532">
    <property type="entry name" value="IV_pilin_GFxxxE"/>
    <property type="match status" value="1"/>
</dbReference>
<protein>
    <recommendedName>
        <fullName evidence="4">Prepilin-type cleavage/methylation domain-containing protein</fullName>
    </recommendedName>
</protein>
<accession>A0A2N7U1H4</accession>
<gene>
    <name evidence="2" type="ORF">C1H69_13580</name>
</gene>
<comment type="caution">
    <text evidence="2">The sequence shown here is derived from an EMBL/GenBank/DDBJ whole genome shotgun (WGS) entry which is preliminary data.</text>
</comment>
<sequence>MTVRPGRKRAGSAGRQGGFTLVELMVALVIGLIITLGAGQLFLMGFQTIRQTELLGNKQAALTFATETLIRDIRRADMVGTTPQIFFTGGELQVSFPNGGDTNACNEGDTVVRIYRLSNNQLNAREGWALSMAQNCGTPPSGGFEPLVSSFASGGFGYDDSATDEANGVWVINFSLLSGQDGETDTYAFRAVNRNAAID</sequence>